<gene>
    <name evidence="4" type="ORF">DWW04_16555</name>
    <name evidence="5" type="ORF">E1I98_02585</name>
    <name evidence="6" type="ORF">E1J06_11900</name>
    <name evidence="2" type="ORF">F2Y61_17995</name>
    <name evidence="1" type="ORF">F2Z07_04875</name>
    <name evidence="3" type="ORF">GKD17_13000</name>
</gene>
<evidence type="ECO:0000313" key="1">
    <source>
        <dbReference type="EMBL" id="KAA5322985.1"/>
    </source>
</evidence>
<evidence type="ECO:0000313" key="11">
    <source>
        <dbReference type="Proteomes" id="UP000481700"/>
    </source>
</evidence>
<protein>
    <submittedName>
        <fullName evidence="1">Uncharacterized protein</fullName>
    </submittedName>
</protein>
<proteinExistence type="predicted"/>
<reference evidence="3 12" key="4">
    <citation type="submission" date="2019-11" db="EMBL/GenBank/DDBJ databases">
        <title>Complete genome sequence of Bacteroides dorei DSM 17855.</title>
        <authorList>
            <person name="Russell J.T."/>
        </authorList>
    </citation>
    <scope>NUCLEOTIDE SEQUENCE [LARGE SCALE GENOMIC DNA]</scope>
    <source>
        <strain evidence="3 12">DSM 17855</strain>
    </source>
</reference>
<dbReference type="eggNOG" id="ENOG5030NC6">
    <property type="taxonomic scope" value="Bacteria"/>
</dbReference>
<dbReference type="Proteomes" id="UP000294834">
    <property type="component" value="Unassembled WGS sequence"/>
</dbReference>
<accession>A0A076IPC3</accession>
<evidence type="ECO:0000313" key="3">
    <source>
        <dbReference type="EMBL" id="QJR77234.1"/>
    </source>
</evidence>
<evidence type="ECO:0000313" key="9">
    <source>
        <dbReference type="Proteomes" id="UP000294834"/>
    </source>
</evidence>
<dbReference type="Proteomes" id="UP000500949">
    <property type="component" value="Chromosome"/>
</dbReference>
<organism evidence="1 11">
    <name type="scientific">Phocaeicola dorei</name>
    <dbReference type="NCBI Taxonomy" id="357276"/>
    <lineage>
        <taxon>Bacteria</taxon>
        <taxon>Pseudomonadati</taxon>
        <taxon>Bacteroidota</taxon>
        <taxon>Bacteroidia</taxon>
        <taxon>Bacteroidales</taxon>
        <taxon>Bacteroidaceae</taxon>
        <taxon>Phocaeicola</taxon>
    </lineage>
</organism>
<sequence length="90" mass="10510">MSNINLLQRLMKENRPPFLPFSQSCFNYFKVRGFIGFSELCIRTFHPDSQRYICPYLSDAHILEFRLPAATIECVINKQGICIEAIMFTD</sequence>
<reference evidence="8 9" key="3">
    <citation type="journal article" date="2019" name="Nat. Microbiol.">
        <title>Genomic variation and strain-specific functional adaptation in the human gut microbiome during early life.</title>
        <authorList>
            <person name="Vatanen T."/>
            <person name="Plichta D.R."/>
            <person name="Somani J."/>
            <person name="Munch P.C."/>
            <person name="Arthur T.D."/>
            <person name="Hall A.B."/>
            <person name="Rudolf S."/>
            <person name="Oakeley E.J."/>
            <person name="Ke X."/>
            <person name="Young R.A."/>
            <person name="Haiser H.J."/>
            <person name="Kolde R."/>
            <person name="Yassour M."/>
            <person name="Luopajarvi K."/>
            <person name="Siljander H."/>
            <person name="Virtanen S.M."/>
            <person name="Ilonen J."/>
            <person name="Uibo R."/>
            <person name="Tillmann V."/>
            <person name="Mokurov S."/>
            <person name="Dorshakova N."/>
            <person name="Porter J.A."/>
            <person name="McHardy A.C."/>
            <person name="Lahdesmaki H."/>
            <person name="Vlamakis H."/>
            <person name="Huttenhower C."/>
            <person name="Knip M."/>
            <person name="Xavier R.J."/>
        </authorList>
    </citation>
    <scope>NUCLEOTIDE SEQUENCE [LARGE SCALE GENOMIC DNA]</scope>
    <source>
        <strain evidence="5 8">RJX1047</strain>
        <strain evidence="6 9">RJX1052</strain>
    </source>
</reference>
<evidence type="ECO:0000313" key="6">
    <source>
        <dbReference type="EMBL" id="TDB08046.1"/>
    </source>
</evidence>
<evidence type="ECO:0000313" key="8">
    <source>
        <dbReference type="Proteomes" id="UP000294527"/>
    </source>
</evidence>
<dbReference type="AlphaFoldDB" id="A0A076IPC3"/>
<dbReference type="EMBL" id="VVZB01000013">
    <property type="protein sequence ID" value="KAA5380354.1"/>
    <property type="molecule type" value="Genomic_DNA"/>
</dbReference>
<evidence type="ECO:0000313" key="4">
    <source>
        <dbReference type="EMBL" id="RGV73210.1"/>
    </source>
</evidence>
<dbReference type="KEGG" id="bdh:GV66_18660"/>
<dbReference type="KEGG" id="bdo:EL88_10870"/>
<dbReference type="EMBL" id="CP046176">
    <property type="protein sequence ID" value="QJR77234.1"/>
    <property type="molecule type" value="Genomic_DNA"/>
</dbReference>
<dbReference type="EMBL" id="VVZV01000004">
    <property type="protein sequence ID" value="KAA5322985.1"/>
    <property type="molecule type" value="Genomic_DNA"/>
</dbReference>
<name>A0A076IPC3_9BACT</name>
<evidence type="ECO:0000313" key="12">
    <source>
        <dbReference type="Proteomes" id="UP000500949"/>
    </source>
</evidence>
<dbReference type="Proteomes" id="UP000294527">
    <property type="component" value="Unassembled WGS sequence"/>
</dbReference>
<evidence type="ECO:0000313" key="2">
    <source>
        <dbReference type="EMBL" id="KAA5380354.1"/>
    </source>
</evidence>
<dbReference type="EMBL" id="SLTX01000001">
    <property type="protein sequence ID" value="TDB08046.1"/>
    <property type="molecule type" value="Genomic_DNA"/>
</dbReference>
<dbReference type="Proteomes" id="UP000347681">
    <property type="component" value="Unassembled WGS sequence"/>
</dbReference>
<evidence type="ECO:0000313" key="7">
    <source>
        <dbReference type="Proteomes" id="UP000283678"/>
    </source>
</evidence>
<dbReference type="Proteomes" id="UP000283678">
    <property type="component" value="Unassembled WGS sequence"/>
</dbReference>
<evidence type="ECO:0000313" key="10">
    <source>
        <dbReference type="Proteomes" id="UP000347681"/>
    </source>
</evidence>
<evidence type="ECO:0000313" key="5">
    <source>
        <dbReference type="EMBL" id="TDA75337.1"/>
    </source>
</evidence>
<reference evidence="10 11" key="2">
    <citation type="journal article" date="2019" name="Nat. Med.">
        <title>A library of human gut bacterial isolates paired with longitudinal multiomics data enables mechanistic microbiome research.</title>
        <authorList>
            <person name="Poyet M."/>
            <person name="Groussin M."/>
            <person name="Gibbons S.M."/>
            <person name="Avila-Pacheco J."/>
            <person name="Jiang X."/>
            <person name="Kearney S.M."/>
            <person name="Perrotta A.R."/>
            <person name="Berdy B."/>
            <person name="Zhao S."/>
            <person name="Lieberman T.D."/>
            <person name="Swanson P.K."/>
            <person name="Smith M."/>
            <person name="Roesemann S."/>
            <person name="Alexander J.E."/>
            <person name="Rich S.A."/>
            <person name="Livny J."/>
            <person name="Vlamakis H."/>
            <person name="Clish C."/>
            <person name="Bullock K."/>
            <person name="Deik A."/>
            <person name="Scott J."/>
            <person name="Pierce K.A."/>
            <person name="Xavier R.J."/>
            <person name="Alm E.J."/>
        </authorList>
    </citation>
    <scope>NUCLEOTIDE SEQUENCE [LARGE SCALE GENOMIC DNA]</scope>
    <source>
        <strain evidence="1 11">BIOML-A25</strain>
        <strain evidence="2 10">BIOML-A5</strain>
    </source>
</reference>
<dbReference type="Proteomes" id="UP000481700">
    <property type="component" value="Unassembled WGS sequence"/>
</dbReference>
<dbReference type="EMBL" id="QRZL01000020">
    <property type="protein sequence ID" value="RGV73210.1"/>
    <property type="molecule type" value="Genomic_DNA"/>
</dbReference>
<dbReference type="EMBL" id="SLTU01000001">
    <property type="protein sequence ID" value="TDA75337.1"/>
    <property type="molecule type" value="Genomic_DNA"/>
</dbReference>
<reference evidence="4 7" key="1">
    <citation type="submission" date="2018-08" db="EMBL/GenBank/DDBJ databases">
        <title>A genome reference for cultivated species of the human gut microbiota.</title>
        <authorList>
            <person name="Zou Y."/>
            <person name="Xue W."/>
            <person name="Luo G."/>
        </authorList>
    </citation>
    <scope>NUCLEOTIDE SEQUENCE [LARGE SCALE GENOMIC DNA]</scope>
    <source>
        <strain evidence="4 7">AF14-1AC</strain>
    </source>
</reference>